<dbReference type="SUPFAM" id="SSF54593">
    <property type="entry name" value="Glyoxalase/Bleomycin resistance protein/Dihydroxybiphenyl dioxygenase"/>
    <property type="match status" value="1"/>
</dbReference>
<protein>
    <submittedName>
        <fullName evidence="3">Catechol 2,3-dioxygenase</fullName>
    </submittedName>
</protein>
<dbReference type="OrthoDB" id="210990at2157"/>
<dbReference type="EMBL" id="FNIA01000004">
    <property type="protein sequence ID" value="SDM58371.1"/>
    <property type="molecule type" value="Genomic_DNA"/>
</dbReference>
<name>A0A1G9UEJ5_9EURY</name>
<dbReference type="InterPro" id="IPR037523">
    <property type="entry name" value="VOC_core"/>
</dbReference>
<dbReference type="InterPro" id="IPR004360">
    <property type="entry name" value="Glyas_Fos-R_dOase_dom"/>
</dbReference>
<keyword evidence="3" id="KW-0560">Oxidoreductase</keyword>
<keyword evidence="4" id="KW-1185">Reference proteome</keyword>
<dbReference type="PANTHER" id="PTHR36110">
    <property type="entry name" value="RING-CLEAVING DIOXYGENASE MHQE-RELATED"/>
    <property type="match status" value="1"/>
</dbReference>
<evidence type="ECO:0000259" key="2">
    <source>
        <dbReference type="PROSITE" id="PS51819"/>
    </source>
</evidence>
<dbReference type="Pfam" id="PF00903">
    <property type="entry name" value="Glyoxalase"/>
    <property type="match status" value="1"/>
</dbReference>
<proteinExistence type="predicted"/>
<gene>
    <name evidence="3" type="ORF">SAMN05192554_10487</name>
</gene>
<evidence type="ECO:0000256" key="1">
    <source>
        <dbReference type="SAM" id="MobiDB-lite"/>
    </source>
</evidence>
<keyword evidence="3" id="KW-0223">Dioxygenase</keyword>
<organism evidence="3 4">
    <name type="scientific">Haloarchaeobius iranensis</name>
    <dbReference type="NCBI Taxonomy" id="996166"/>
    <lineage>
        <taxon>Archaea</taxon>
        <taxon>Methanobacteriati</taxon>
        <taxon>Methanobacteriota</taxon>
        <taxon>Stenosarchaea group</taxon>
        <taxon>Halobacteria</taxon>
        <taxon>Halobacteriales</taxon>
        <taxon>Halorubellaceae</taxon>
        <taxon>Haloarchaeobius</taxon>
    </lineage>
</organism>
<feature type="region of interest" description="Disordered" evidence="1">
    <location>
        <begin position="1"/>
        <end position="21"/>
    </location>
</feature>
<dbReference type="PROSITE" id="PS51819">
    <property type="entry name" value="VOC"/>
    <property type="match status" value="1"/>
</dbReference>
<dbReference type="Proteomes" id="UP000199370">
    <property type="component" value="Unassembled WGS sequence"/>
</dbReference>
<dbReference type="InterPro" id="IPR029068">
    <property type="entry name" value="Glyas_Bleomycin-R_OHBP_Dase"/>
</dbReference>
<dbReference type="GO" id="GO:0051213">
    <property type="term" value="F:dioxygenase activity"/>
    <property type="evidence" value="ECO:0007669"/>
    <property type="project" value="UniProtKB-KW"/>
</dbReference>
<dbReference type="InterPro" id="IPR052537">
    <property type="entry name" value="Extradiol_RC_dioxygenase"/>
</dbReference>
<reference evidence="3 4" key="1">
    <citation type="submission" date="2016-10" db="EMBL/GenBank/DDBJ databases">
        <authorList>
            <person name="de Groot N.N."/>
        </authorList>
    </citation>
    <scope>NUCLEOTIDE SEQUENCE [LARGE SCALE GENOMIC DNA]</scope>
    <source>
        <strain evidence="4">EB21,IBRC-M 10013,KCTC 4048</strain>
    </source>
</reference>
<dbReference type="AlphaFoldDB" id="A0A1G9UEJ5"/>
<dbReference type="PANTHER" id="PTHR36110:SF4">
    <property type="entry name" value="RING-CLEAVING DIOXYGENASE MHQA-RELATED"/>
    <property type="match status" value="1"/>
</dbReference>
<feature type="domain" description="VOC" evidence="2">
    <location>
        <begin position="21"/>
        <end position="146"/>
    </location>
</feature>
<evidence type="ECO:0000313" key="4">
    <source>
        <dbReference type="Proteomes" id="UP000199370"/>
    </source>
</evidence>
<dbReference type="RefSeq" id="WP_089731864.1">
    <property type="nucleotide sequence ID" value="NZ_FNIA01000004.1"/>
</dbReference>
<evidence type="ECO:0000313" key="3">
    <source>
        <dbReference type="EMBL" id="SDM58371.1"/>
    </source>
</evidence>
<dbReference type="STRING" id="996166.SAMN05192554_10487"/>
<accession>A0A1G9UEJ5</accession>
<sequence length="206" mass="22615">MGDDQIPVTAEAPDSPFRTTGTDHMTIIGSNEEDTVAFYRDLLGMPLVLRQPNLDDPSQTHLFFDTGDGRILTFFVSDDRPSNAGPQRTGVGGVHHLAFSVAPDRFQEMVDAIEADGRGYNIFDRGIFHSLYTTDNNGLVIELATDKYEFPDERRAEVLATTQRIREADGAEYAQDEHMAAALEELGIEVEKHDLPDADSGVGGVS</sequence>
<dbReference type="Gene3D" id="3.10.180.10">
    <property type="entry name" value="2,3-Dihydroxybiphenyl 1,2-Dioxygenase, domain 1"/>
    <property type="match status" value="1"/>
</dbReference>